<proteinExistence type="predicted"/>
<keyword evidence="3" id="KW-1185">Reference proteome</keyword>
<dbReference type="PIRSF" id="PIRSF037442">
    <property type="entry name" value="UCP037442_abhydr"/>
    <property type="match status" value="1"/>
</dbReference>
<dbReference type="InterPro" id="IPR029058">
    <property type="entry name" value="AB_hydrolase_fold"/>
</dbReference>
<evidence type="ECO:0000259" key="1">
    <source>
        <dbReference type="Pfam" id="PF12146"/>
    </source>
</evidence>
<dbReference type="PATRIC" id="fig|1121015.4.peg.1907"/>
<dbReference type="InterPro" id="IPR017208">
    <property type="entry name" value="UCP037442_abhydr"/>
</dbReference>
<name>A0A091ARR2_9GAMM</name>
<dbReference type="RefSeq" id="WP_022969893.1">
    <property type="nucleotide sequence ID" value="NZ_ATVD01000004.1"/>
</dbReference>
<feature type="domain" description="Serine aminopeptidase S33" evidence="1">
    <location>
        <begin position="34"/>
        <end position="240"/>
    </location>
</feature>
<dbReference type="STRING" id="1121015.GCA_000420545_02290"/>
<reference evidence="2 3" key="1">
    <citation type="submission" date="2013-09" db="EMBL/GenBank/DDBJ databases">
        <title>Genome sequencing of Arenimonas oryziterrae.</title>
        <authorList>
            <person name="Chen F."/>
            <person name="Wang G."/>
        </authorList>
    </citation>
    <scope>NUCLEOTIDE SEQUENCE [LARGE SCALE GENOMIC DNA]</scope>
    <source>
        <strain evidence="2 3">YC6267</strain>
    </source>
</reference>
<dbReference type="Proteomes" id="UP000029385">
    <property type="component" value="Unassembled WGS sequence"/>
</dbReference>
<protein>
    <recommendedName>
        <fullName evidence="1">Serine aminopeptidase S33 domain-containing protein</fullName>
    </recommendedName>
</protein>
<gene>
    <name evidence="2" type="ORF">N789_12170</name>
</gene>
<dbReference type="eggNOG" id="COG4757">
    <property type="taxonomic scope" value="Bacteria"/>
</dbReference>
<evidence type="ECO:0000313" key="3">
    <source>
        <dbReference type="Proteomes" id="UP000029385"/>
    </source>
</evidence>
<dbReference type="Gene3D" id="3.40.50.1820">
    <property type="entry name" value="alpha/beta hydrolase"/>
    <property type="match status" value="1"/>
</dbReference>
<dbReference type="InterPro" id="IPR022742">
    <property type="entry name" value="Hydrolase_4"/>
</dbReference>
<organism evidence="2 3">
    <name type="scientific">Arenimonas oryziterrae DSM 21050 = YC6267</name>
    <dbReference type="NCBI Taxonomy" id="1121015"/>
    <lineage>
        <taxon>Bacteria</taxon>
        <taxon>Pseudomonadati</taxon>
        <taxon>Pseudomonadota</taxon>
        <taxon>Gammaproteobacteria</taxon>
        <taxon>Lysobacterales</taxon>
        <taxon>Lysobacteraceae</taxon>
        <taxon>Arenimonas</taxon>
    </lineage>
</organism>
<dbReference type="SUPFAM" id="SSF53474">
    <property type="entry name" value="alpha/beta-Hydrolases"/>
    <property type="match status" value="1"/>
</dbReference>
<dbReference type="AlphaFoldDB" id="A0A091ARR2"/>
<dbReference type="Pfam" id="PF12146">
    <property type="entry name" value="Hydrolase_4"/>
    <property type="match status" value="1"/>
</dbReference>
<dbReference type="EMBL" id="AVCI01000007">
    <property type="protein sequence ID" value="KFN42878.1"/>
    <property type="molecule type" value="Genomic_DNA"/>
</dbReference>
<comment type="caution">
    <text evidence="2">The sequence shown here is derived from an EMBL/GenBank/DDBJ whole genome shotgun (WGS) entry which is preliminary data.</text>
</comment>
<accession>A0A091ARR2</accession>
<dbReference type="OrthoDB" id="9785076at2"/>
<evidence type="ECO:0000313" key="2">
    <source>
        <dbReference type="EMBL" id="KFN42878.1"/>
    </source>
</evidence>
<sequence>MDLPTRAEDGHTWTTRLWPAADAQAGLFWIPALGVPAGKYERWAQSLAARGVTVAVHEWRGNDTSSLRPARDSDWGYRELVATDMPASLAVAQSAAPGLPWMLGGHSLGGQLAVMAAALDPEAFAGLLLIATGVPDQRSFRGGQRALIAIFARVVPLITSVFGLFPGDRLNWAGREAATVMRQWAGTVRTGNYDNVGLPGDIEQAMKQLRLPALGLRFTDDWLVPEASLDALFGKLGEGRHVRESFDAARLGDRADHFRWMKTPEPVNATVAAWIRAQFL</sequence>